<evidence type="ECO:0000259" key="1">
    <source>
        <dbReference type="Pfam" id="PF22749"/>
    </source>
</evidence>
<dbReference type="PANTHER" id="PTHR21357:SF4">
    <property type="entry name" value="FAM172 FAMILY PROTEIN HOMOLOG CG10038"/>
    <property type="match status" value="1"/>
</dbReference>
<reference evidence="2" key="1">
    <citation type="journal article" date="2020" name="J. Eukaryot. Microbiol.">
        <title>De novo Sequencing, Assembly and Annotation of the Transcriptome for the Free-Living Testate Amoeba Arcella intermedia.</title>
        <authorList>
            <person name="Ribeiro G.M."/>
            <person name="Porfirio-Sousa A.L."/>
            <person name="Maurer-Alcala X.X."/>
            <person name="Katz L.A."/>
            <person name="Lahr D.J.G."/>
        </authorList>
    </citation>
    <scope>NUCLEOTIDE SEQUENCE</scope>
</reference>
<dbReference type="GO" id="GO:0031048">
    <property type="term" value="P:regulatory ncRNA-mediated heterochromatin formation"/>
    <property type="evidence" value="ECO:0007669"/>
    <property type="project" value="TreeGrafter"/>
</dbReference>
<name>A0A6B2LEI8_9EUKA</name>
<dbReference type="InterPro" id="IPR053858">
    <property type="entry name" value="Arb2_dom"/>
</dbReference>
<dbReference type="GO" id="GO:0005634">
    <property type="term" value="C:nucleus"/>
    <property type="evidence" value="ECO:0007669"/>
    <property type="project" value="TreeGrafter"/>
</dbReference>
<feature type="domain" description="Arb2" evidence="1">
    <location>
        <begin position="26"/>
        <end position="188"/>
    </location>
</feature>
<dbReference type="PANTHER" id="PTHR21357">
    <property type="entry name" value="FAM172 FAMILY PROTEIN HOMOLOG CG10038"/>
    <property type="match status" value="1"/>
</dbReference>
<evidence type="ECO:0000313" key="2">
    <source>
        <dbReference type="EMBL" id="NDV35473.1"/>
    </source>
</evidence>
<dbReference type="GO" id="GO:0035197">
    <property type="term" value="F:siRNA binding"/>
    <property type="evidence" value="ECO:0007669"/>
    <property type="project" value="TreeGrafter"/>
</dbReference>
<organism evidence="2">
    <name type="scientific">Arcella intermedia</name>
    <dbReference type="NCBI Taxonomy" id="1963864"/>
    <lineage>
        <taxon>Eukaryota</taxon>
        <taxon>Amoebozoa</taxon>
        <taxon>Tubulinea</taxon>
        <taxon>Elardia</taxon>
        <taxon>Arcellinida</taxon>
        <taxon>Sphaerothecina</taxon>
        <taxon>Arcellidae</taxon>
        <taxon>Arcella</taxon>
    </lineage>
</organism>
<dbReference type="InterPro" id="IPR048263">
    <property type="entry name" value="Arb2"/>
</dbReference>
<dbReference type="Pfam" id="PF22749">
    <property type="entry name" value="Arb2"/>
    <property type="match status" value="1"/>
</dbReference>
<dbReference type="EMBL" id="GIBP01006504">
    <property type="protein sequence ID" value="NDV35473.1"/>
    <property type="molecule type" value="Transcribed_RNA"/>
</dbReference>
<accession>A0A6B2LEI8</accession>
<proteinExistence type="predicted"/>
<sequence>MLCHLLIEHVQTTMRNELVERKLPLTPGFHSINIAKYFKIIIIIQNTGRERAGVWSCKNAITEGLKAGTMNTFIQAAQSLNFGVIVSNPNSFQEEKFHSKRTMNVNNHIQTVFEFASSQPRCTSVHILGYGSGGSLALHLLKDKSNKKMKSIAFVDSHHTITDVELTPTKINWLKHNSKHWIASNEPLGTILPDNINSGFNCISGGSETIGGSLFSAMDSMLAFFEEKSDSI</sequence>
<protein>
    <recommendedName>
        <fullName evidence="1">Arb2 domain-containing protein</fullName>
    </recommendedName>
</protein>
<dbReference type="AlphaFoldDB" id="A0A6B2LEI8"/>